<dbReference type="PROSITE" id="PS00250">
    <property type="entry name" value="TGF_BETA_1"/>
    <property type="match status" value="1"/>
</dbReference>
<dbReference type="VEuPathDB" id="VectorBase:GPAI033643"/>
<evidence type="ECO:0000256" key="1">
    <source>
        <dbReference type="ARBA" id="ARBA00004613"/>
    </source>
</evidence>
<organism evidence="11 12">
    <name type="scientific">Glossina pallidipes</name>
    <name type="common">Tsetse fly</name>
    <dbReference type="NCBI Taxonomy" id="7398"/>
    <lineage>
        <taxon>Eukaryota</taxon>
        <taxon>Metazoa</taxon>
        <taxon>Ecdysozoa</taxon>
        <taxon>Arthropoda</taxon>
        <taxon>Hexapoda</taxon>
        <taxon>Insecta</taxon>
        <taxon>Pterygota</taxon>
        <taxon>Neoptera</taxon>
        <taxon>Endopterygota</taxon>
        <taxon>Diptera</taxon>
        <taxon>Brachycera</taxon>
        <taxon>Muscomorpha</taxon>
        <taxon>Hippoboscoidea</taxon>
        <taxon>Glossinidae</taxon>
        <taxon>Glossina</taxon>
    </lineage>
</organism>
<keyword evidence="3" id="KW-0964">Secreted</keyword>
<dbReference type="PANTHER" id="PTHR11848">
    <property type="entry name" value="TGF-BETA FAMILY"/>
    <property type="match status" value="1"/>
</dbReference>
<dbReference type="InterPro" id="IPR015615">
    <property type="entry name" value="TGF-beta-rel"/>
</dbReference>
<keyword evidence="12" id="KW-1185">Reference proteome</keyword>
<evidence type="ECO:0000256" key="4">
    <source>
        <dbReference type="ARBA" id="ARBA00022729"/>
    </source>
</evidence>
<dbReference type="CDD" id="cd13761">
    <property type="entry name" value="TGF_beta_BMP5_like"/>
    <property type="match status" value="1"/>
</dbReference>
<keyword evidence="7" id="KW-0325">Glycoprotein</keyword>
<dbReference type="InterPro" id="IPR001111">
    <property type="entry name" value="TGF-b_propeptide"/>
</dbReference>
<dbReference type="Proteomes" id="UP000092445">
    <property type="component" value="Unassembled WGS sequence"/>
</dbReference>
<dbReference type="SUPFAM" id="SSF57501">
    <property type="entry name" value="Cystine-knot cytokines"/>
    <property type="match status" value="1"/>
</dbReference>
<dbReference type="SMART" id="SM00204">
    <property type="entry name" value="TGFB"/>
    <property type="match status" value="1"/>
</dbReference>
<dbReference type="AlphaFoldDB" id="A0A1B0A3U8"/>
<dbReference type="GO" id="GO:0005125">
    <property type="term" value="F:cytokine activity"/>
    <property type="evidence" value="ECO:0007669"/>
    <property type="project" value="TreeGrafter"/>
</dbReference>
<dbReference type="EnsemblMetazoa" id="GPAI033643-RA">
    <property type="protein sequence ID" value="GPAI033643-PA"/>
    <property type="gene ID" value="GPAI033643"/>
</dbReference>
<feature type="signal peptide" evidence="9">
    <location>
        <begin position="1"/>
        <end position="17"/>
    </location>
</feature>
<evidence type="ECO:0000256" key="2">
    <source>
        <dbReference type="ARBA" id="ARBA00006656"/>
    </source>
</evidence>
<reference evidence="11" key="2">
    <citation type="submission" date="2020-05" db="UniProtKB">
        <authorList>
            <consortium name="EnsemblMetazoa"/>
        </authorList>
    </citation>
    <scope>IDENTIFICATION</scope>
    <source>
        <strain evidence="11">IAEA</strain>
    </source>
</reference>
<evidence type="ECO:0000256" key="8">
    <source>
        <dbReference type="RuleBase" id="RU000354"/>
    </source>
</evidence>
<dbReference type="InterPro" id="IPR029034">
    <property type="entry name" value="Cystine-knot_cytokine"/>
</dbReference>
<evidence type="ECO:0000313" key="11">
    <source>
        <dbReference type="EnsemblMetazoa" id="GPAI033643-PA"/>
    </source>
</evidence>
<evidence type="ECO:0000256" key="5">
    <source>
        <dbReference type="ARBA" id="ARBA00023030"/>
    </source>
</evidence>
<dbReference type="FunFam" id="2.10.90.10:FF:000052">
    <property type="entry name" value="Bone morphogenetic protein"/>
    <property type="match status" value="1"/>
</dbReference>
<evidence type="ECO:0000259" key="10">
    <source>
        <dbReference type="PROSITE" id="PS51362"/>
    </source>
</evidence>
<dbReference type="Pfam" id="PF00019">
    <property type="entry name" value="TGF_beta"/>
    <property type="match status" value="1"/>
</dbReference>
<evidence type="ECO:0000256" key="9">
    <source>
        <dbReference type="SAM" id="SignalP"/>
    </source>
</evidence>
<reference evidence="12" key="1">
    <citation type="submission" date="2014-03" db="EMBL/GenBank/DDBJ databases">
        <authorList>
            <person name="Aksoy S."/>
            <person name="Warren W."/>
            <person name="Wilson R.K."/>
        </authorList>
    </citation>
    <scope>NUCLEOTIDE SEQUENCE [LARGE SCALE GENOMIC DNA]</scope>
    <source>
        <strain evidence="12">IAEA</strain>
    </source>
</reference>
<evidence type="ECO:0000256" key="3">
    <source>
        <dbReference type="ARBA" id="ARBA00022525"/>
    </source>
</evidence>
<comment type="subcellular location">
    <subcellularLocation>
        <location evidence="1">Secreted</location>
    </subcellularLocation>
</comment>
<evidence type="ECO:0000256" key="7">
    <source>
        <dbReference type="ARBA" id="ARBA00023180"/>
    </source>
</evidence>
<keyword evidence="5 8" id="KW-0339">Growth factor</keyword>
<dbReference type="GO" id="GO:0008083">
    <property type="term" value="F:growth factor activity"/>
    <property type="evidence" value="ECO:0007669"/>
    <property type="project" value="UniProtKB-KW"/>
</dbReference>
<proteinExistence type="inferred from homology"/>
<dbReference type="Gene3D" id="2.60.120.970">
    <property type="match status" value="1"/>
</dbReference>
<dbReference type="InterPro" id="IPR017948">
    <property type="entry name" value="TGFb_CS"/>
</dbReference>
<dbReference type="Pfam" id="PF00688">
    <property type="entry name" value="TGFb_propeptide"/>
    <property type="match status" value="1"/>
</dbReference>
<accession>A0A1B0A3U8</accession>
<dbReference type="Gene3D" id="2.10.90.10">
    <property type="entry name" value="Cystine-knot cytokines"/>
    <property type="match status" value="1"/>
</dbReference>
<name>A0A1B0A3U8_GLOPL</name>
<keyword evidence="6" id="KW-1015">Disulfide bond</keyword>
<evidence type="ECO:0000256" key="6">
    <source>
        <dbReference type="ARBA" id="ARBA00023157"/>
    </source>
</evidence>
<dbReference type="PROSITE" id="PS51362">
    <property type="entry name" value="TGF_BETA_2"/>
    <property type="match status" value="1"/>
</dbReference>
<feature type="chain" id="PRO_5008403455" description="TGF-beta family profile domain-containing protein" evidence="9">
    <location>
        <begin position="18"/>
        <end position="405"/>
    </location>
</feature>
<comment type="similarity">
    <text evidence="2 8">Belongs to the TGF-beta family.</text>
</comment>
<protein>
    <recommendedName>
        <fullName evidence="10">TGF-beta family profile domain-containing protein</fullName>
    </recommendedName>
</protein>
<sequence>MILFATLSLLLCIMCDALKVQQFSDEILNKSILELEMRELLGIGQSAKRLKRQMPLKNSAAKFLLEVYNIVEEHETENVQQSSLWLSNKRSKRSMRGSNFLTELDVMEIAKCNTIITFPSKPFSTTTNGDFNIVFATNRVSNDLQLVHSVLRVYQQPNDDKIMQNLSKQPATVFVYQETLDQTFKILSSINTTIAYKGWLEFDITETLHKWLKQKSEHYLDLKIAVNIRRENRTKGGLEISAQDLGLIMPYSDEEETFDFQPFIIAYFNGPELLQKIQKLRTKRNIPMKRNIAVALPSNWKSAMCKRHDFVIDFEDLNMGEWIIAPKRYEAYFCAGECSFPLNMQTDATNHAIVQNLMNIKRPSLPKPCCTPVLLSSIKILHYDINENAVLTKFANSIVKGCGCN</sequence>
<dbReference type="STRING" id="7398.A0A1B0A3U8"/>
<evidence type="ECO:0000313" key="12">
    <source>
        <dbReference type="Proteomes" id="UP000092445"/>
    </source>
</evidence>
<dbReference type="GO" id="GO:0005615">
    <property type="term" value="C:extracellular space"/>
    <property type="evidence" value="ECO:0007669"/>
    <property type="project" value="TreeGrafter"/>
</dbReference>
<dbReference type="InterPro" id="IPR001839">
    <property type="entry name" value="TGF-b_C"/>
</dbReference>
<keyword evidence="4 9" id="KW-0732">Signal</keyword>
<feature type="domain" description="TGF-beta family profile" evidence="10">
    <location>
        <begin position="281"/>
        <end position="405"/>
    </location>
</feature>
<dbReference type="PANTHER" id="PTHR11848:SF310">
    <property type="entry name" value="PROTEIN 60A-RELATED"/>
    <property type="match status" value="1"/>
</dbReference>